<comment type="caution">
    <text evidence="1">The sequence shown here is derived from an EMBL/GenBank/DDBJ whole genome shotgun (WGS) entry which is preliminary data.</text>
</comment>
<dbReference type="EMBL" id="JAMKBJ010000005">
    <property type="protein sequence ID" value="MCZ8537065.1"/>
    <property type="molecule type" value="Genomic_DNA"/>
</dbReference>
<protein>
    <submittedName>
        <fullName evidence="1">Uncharacterized protein</fullName>
    </submittedName>
</protein>
<proteinExistence type="predicted"/>
<name>A0A9X3LFG9_9BACL</name>
<reference evidence="1" key="1">
    <citation type="submission" date="2022-05" db="EMBL/GenBank/DDBJ databases">
        <authorList>
            <person name="Colautti A."/>
            <person name="Iacumin L."/>
        </authorList>
    </citation>
    <scope>NUCLEOTIDE SEQUENCE</scope>
    <source>
        <strain evidence="1">SK 55</strain>
    </source>
</reference>
<sequence>MLEIKLAKWVLEVDLIKTREFYSKDFEICDCLNCTNFLESIKNLDASVASVFKSLGIDPMKPGHLSDFSTLEEGMHEYMGSYHFVGKVLEGELCTKENWNASNTVQLKNFTIGFSDDLEFLPNEFPQPVVQLEFVALMPWTQGKINESR</sequence>
<dbReference type="AlphaFoldDB" id="A0A9X3LFG9"/>
<evidence type="ECO:0000313" key="1">
    <source>
        <dbReference type="EMBL" id="MCZ8537065.1"/>
    </source>
</evidence>
<gene>
    <name evidence="1" type="ORF">M9R32_07735</name>
</gene>
<dbReference type="RefSeq" id="WP_269926160.1">
    <property type="nucleotide sequence ID" value="NZ_JAMKBJ010000005.1"/>
</dbReference>
<evidence type="ECO:0000313" key="2">
    <source>
        <dbReference type="Proteomes" id="UP001152173"/>
    </source>
</evidence>
<keyword evidence="2" id="KW-1185">Reference proteome</keyword>
<dbReference type="Proteomes" id="UP001152173">
    <property type="component" value="Unassembled WGS sequence"/>
</dbReference>
<accession>A0A9X3LFG9</accession>
<organism evidence="1 2">
    <name type="scientific">Paenisporosarcina quisquiliarum</name>
    <dbReference type="NCBI Taxonomy" id="365346"/>
    <lineage>
        <taxon>Bacteria</taxon>
        <taxon>Bacillati</taxon>
        <taxon>Bacillota</taxon>
        <taxon>Bacilli</taxon>
        <taxon>Bacillales</taxon>
        <taxon>Caryophanaceae</taxon>
        <taxon>Paenisporosarcina</taxon>
    </lineage>
</organism>